<evidence type="ECO:0000256" key="4">
    <source>
        <dbReference type="ARBA" id="ARBA00022741"/>
    </source>
</evidence>
<dbReference type="OrthoDB" id="9788394at2"/>
<dbReference type="GO" id="GO:0005525">
    <property type="term" value="F:GTP binding"/>
    <property type="evidence" value="ECO:0007669"/>
    <property type="project" value="UniProtKB-UniRule"/>
</dbReference>
<dbReference type="Pfam" id="PF12804">
    <property type="entry name" value="NTP_transf_3"/>
    <property type="match status" value="1"/>
</dbReference>
<organism evidence="10 11">
    <name type="scientific">Collimonas arenae</name>
    <dbReference type="NCBI Taxonomy" id="279058"/>
    <lineage>
        <taxon>Bacteria</taxon>
        <taxon>Pseudomonadati</taxon>
        <taxon>Pseudomonadota</taxon>
        <taxon>Betaproteobacteria</taxon>
        <taxon>Burkholderiales</taxon>
        <taxon>Oxalobacteraceae</taxon>
        <taxon>Collimonas</taxon>
    </lineage>
</organism>
<keyword evidence="7 8" id="KW-0501">Molybdenum cofactor biosynthesis</keyword>
<dbReference type="HAMAP" id="MF_00316">
    <property type="entry name" value="MobA"/>
    <property type="match status" value="1"/>
</dbReference>
<dbReference type="GO" id="GO:1902758">
    <property type="term" value="P:bis(molybdopterin guanine dinucleotide)molybdenum biosynthetic process"/>
    <property type="evidence" value="ECO:0007669"/>
    <property type="project" value="TreeGrafter"/>
</dbReference>
<dbReference type="Gene3D" id="3.90.550.10">
    <property type="entry name" value="Spore Coat Polysaccharide Biosynthesis Protein SpsA, Chain A"/>
    <property type="match status" value="1"/>
</dbReference>
<evidence type="ECO:0000256" key="5">
    <source>
        <dbReference type="ARBA" id="ARBA00022842"/>
    </source>
</evidence>
<comment type="cofactor">
    <cofactor evidence="8">
        <name>Mg(2+)</name>
        <dbReference type="ChEBI" id="CHEBI:18420"/>
    </cofactor>
</comment>
<comment type="subunit">
    <text evidence="8">Monomer.</text>
</comment>
<evidence type="ECO:0000256" key="7">
    <source>
        <dbReference type="ARBA" id="ARBA00023150"/>
    </source>
</evidence>
<dbReference type="NCBIfam" id="TIGR02665">
    <property type="entry name" value="molyb_mobA"/>
    <property type="match status" value="1"/>
</dbReference>
<comment type="domain">
    <text evidence="8">The N-terminal domain determines nucleotide recognition and specific binding, while the C-terminal domain determines the specific binding to the target protein.</text>
</comment>
<dbReference type="PANTHER" id="PTHR19136:SF81">
    <property type="entry name" value="MOLYBDENUM COFACTOR GUANYLYLTRANSFERASE"/>
    <property type="match status" value="1"/>
</dbReference>
<keyword evidence="4 8" id="KW-0547">Nucleotide-binding</keyword>
<dbReference type="KEGG" id="care:LT85_1680"/>
<dbReference type="HOGENOM" id="CLU_055597_5_1_4"/>
<keyword evidence="11" id="KW-1185">Reference proteome</keyword>
<feature type="binding site" evidence="8">
    <location>
        <begin position="21"/>
        <end position="23"/>
    </location>
    <ligand>
        <name>GTP</name>
        <dbReference type="ChEBI" id="CHEBI:37565"/>
    </ligand>
</feature>
<dbReference type="InterPro" id="IPR029044">
    <property type="entry name" value="Nucleotide-diphossugar_trans"/>
</dbReference>
<evidence type="ECO:0000259" key="9">
    <source>
        <dbReference type="Pfam" id="PF12804"/>
    </source>
</evidence>
<dbReference type="SUPFAM" id="SSF53448">
    <property type="entry name" value="Nucleotide-diphospho-sugar transferases"/>
    <property type="match status" value="1"/>
</dbReference>
<keyword evidence="2 8" id="KW-0808">Transferase</keyword>
<dbReference type="GO" id="GO:0061603">
    <property type="term" value="F:molybdenum cofactor guanylyltransferase activity"/>
    <property type="evidence" value="ECO:0007669"/>
    <property type="project" value="UniProtKB-EC"/>
</dbReference>
<dbReference type="GO" id="GO:0046872">
    <property type="term" value="F:metal ion binding"/>
    <property type="evidence" value="ECO:0007669"/>
    <property type="project" value="UniProtKB-KW"/>
</dbReference>
<proteinExistence type="inferred from homology"/>
<evidence type="ECO:0000256" key="6">
    <source>
        <dbReference type="ARBA" id="ARBA00023134"/>
    </source>
</evidence>
<keyword evidence="3 8" id="KW-0479">Metal-binding</keyword>
<comment type="function">
    <text evidence="8">Transfers a GMP moiety from GTP to Mo-molybdopterin (Mo-MPT) cofactor (Moco or molybdenum cofactor) to form Mo-molybdopterin guanine dinucleotide (Mo-MGD) cofactor.</text>
</comment>
<sequence length="213" mass="22928">MQIQDPPASLSITSCVTGLVIAGGRGSRMGGIDKGLAMLGQQAMAAHVISRLAPQVSTLIINANRNQSSYAAFGHPVWPDEQADFAGPLAGLQTGLRHCMTPYLATAPCDSPYLPLNLVQVLAQAMQHADADLAVATTVDERTKAIQPQPVFMLLKSSLLTDLNDYLEAGGRKIEAWYRRLNYSEALFSDADAFRNINTEEQLQQNATGNDNA</sequence>
<dbReference type="InterPro" id="IPR025877">
    <property type="entry name" value="MobA-like_NTP_Trfase"/>
</dbReference>
<evidence type="ECO:0000256" key="1">
    <source>
        <dbReference type="ARBA" id="ARBA00022490"/>
    </source>
</evidence>
<reference evidence="11" key="1">
    <citation type="journal article" date="2014" name="Soil Biol. Biochem.">
        <title>Structure and function of bacterial communities in ageing soils: Insights from the Mendocino ecological staircase.</title>
        <authorList>
            <person name="Uroz S."/>
            <person name="Tech J.J."/>
            <person name="Sawaya N.A."/>
            <person name="Frey-Klett P."/>
            <person name="Leveau J.H.J."/>
        </authorList>
    </citation>
    <scope>NUCLEOTIDE SEQUENCE [LARGE SCALE GENOMIC DNA]</scope>
    <source>
        <strain evidence="11">Cal35</strain>
    </source>
</reference>
<dbReference type="PANTHER" id="PTHR19136">
    <property type="entry name" value="MOLYBDENUM COFACTOR GUANYLYLTRANSFERASE"/>
    <property type="match status" value="1"/>
</dbReference>
<dbReference type="CDD" id="cd02503">
    <property type="entry name" value="MobA"/>
    <property type="match status" value="1"/>
</dbReference>
<dbReference type="GO" id="GO:0005737">
    <property type="term" value="C:cytoplasm"/>
    <property type="evidence" value="ECO:0007669"/>
    <property type="project" value="UniProtKB-SubCell"/>
</dbReference>
<feature type="binding site" evidence="8">
    <location>
        <position position="110"/>
    </location>
    <ligand>
        <name>GTP</name>
        <dbReference type="ChEBI" id="CHEBI:37565"/>
    </ligand>
</feature>
<dbReference type="AlphaFoldDB" id="A0A0A1F801"/>
<evidence type="ECO:0000256" key="2">
    <source>
        <dbReference type="ARBA" id="ARBA00022679"/>
    </source>
</evidence>
<dbReference type="InterPro" id="IPR013482">
    <property type="entry name" value="Molybde_CF_guanTrfase"/>
</dbReference>
<keyword evidence="6 8" id="KW-0342">GTP-binding</keyword>
<protein>
    <recommendedName>
        <fullName evidence="8">Molybdenum cofactor guanylyltransferase</fullName>
        <shortName evidence="8">MoCo guanylyltransferase</shortName>
        <ecNumber evidence="8">2.7.7.77</ecNumber>
    </recommendedName>
    <alternativeName>
        <fullName evidence="8">GTP:molybdopterin guanylyltransferase</fullName>
    </alternativeName>
    <alternativeName>
        <fullName evidence="8">Mo-MPT guanylyltransferase</fullName>
    </alternativeName>
    <alternativeName>
        <fullName evidence="8">Molybdopterin guanylyltransferase</fullName>
    </alternativeName>
    <alternativeName>
        <fullName evidence="8">Molybdopterin-guanine dinucleotide synthase</fullName>
        <shortName evidence="8">MGD synthase</shortName>
    </alternativeName>
</protein>
<evidence type="ECO:0000313" key="10">
    <source>
        <dbReference type="EMBL" id="AIY40838.1"/>
    </source>
</evidence>
<comment type="subcellular location">
    <subcellularLocation>
        <location evidence="8">Cytoplasm</location>
    </subcellularLocation>
</comment>
<comment type="similarity">
    <text evidence="8">Belongs to the MobA family.</text>
</comment>
<accession>A0A0A1F801</accession>
<keyword evidence="1 8" id="KW-0963">Cytoplasm</keyword>
<evidence type="ECO:0000256" key="3">
    <source>
        <dbReference type="ARBA" id="ARBA00022723"/>
    </source>
</evidence>
<dbReference type="STRING" id="279058.LT85_1680"/>
<feature type="binding site" evidence="8">
    <location>
        <position position="62"/>
    </location>
    <ligand>
        <name>GTP</name>
        <dbReference type="ChEBI" id="CHEBI:37565"/>
    </ligand>
</feature>
<keyword evidence="5 8" id="KW-0460">Magnesium</keyword>
<feature type="binding site" evidence="8">
    <location>
        <position position="110"/>
    </location>
    <ligand>
        <name>Mg(2+)</name>
        <dbReference type="ChEBI" id="CHEBI:18420"/>
    </ligand>
</feature>
<dbReference type="Proteomes" id="UP000030302">
    <property type="component" value="Chromosome"/>
</dbReference>
<feature type="binding site" evidence="8">
    <location>
        <position position="80"/>
    </location>
    <ligand>
        <name>GTP</name>
        <dbReference type="ChEBI" id="CHEBI:37565"/>
    </ligand>
</feature>
<evidence type="ECO:0000313" key="11">
    <source>
        <dbReference type="Proteomes" id="UP000030302"/>
    </source>
</evidence>
<feature type="binding site" evidence="8">
    <location>
        <position position="34"/>
    </location>
    <ligand>
        <name>GTP</name>
        <dbReference type="ChEBI" id="CHEBI:37565"/>
    </ligand>
</feature>
<evidence type="ECO:0000256" key="8">
    <source>
        <dbReference type="HAMAP-Rule" id="MF_00316"/>
    </source>
</evidence>
<feature type="domain" description="MobA-like NTP transferase" evidence="9">
    <location>
        <begin position="18"/>
        <end position="176"/>
    </location>
</feature>
<gene>
    <name evidence="8 10" type="primary">mobA</name>
    <name evidence="10" type="ORF">LT85_1680</name>
</gene>
<dbReference type="EMBL" id="CP009962">
    <property type="protein sequence ID" value="AIY40838.1"/>
    <property type="molecule type" value="Genomic_DNA"/>
</dbReference>
<dbReference type="EC" id="2.7.7.77" evidence="8"/>
<name>A0A0A1F801_9BURK</name>
<comment type="catalytic activity">
    <reaction evidence="8">
        <text>Mo-molybdopterin + GTP + H(+) = Mo-molybdopterin guanine dinucleotide + diphosphate</text>
        <dbReference type="Rhea" id="RHEA:34243"/>
        <dbReference type="ChEBI" id="CHEBI:15378"/>
        <dbReference type="ChEBI" id="CHEBI:33019"/>
        <dbReference type="ChEBI" id="CHEBI:37565"/>
        <dbReference type="ChEBI" id="CHEBI:71302"/>
        <dbReference type="ChEBI" id="CHEBI:71310"/>
        <dbReference type="EC" id="2.7.7.77"/>
    </reaction>
</comment>